<dbReference type="InterPro" id="IPR006175">
    <property type="entry name" value="YjgF/YER057c/UK114"/>
</dbReference>
<dbReference type="GO" id="GO:0005829">
    <property type="term" value="C:cytosol"/>
    <property type="evidence" value="ECO:0007669"/>
    <property type="project" value="TreeGrafter"/>
</dbReference>
<dbReference type="PANTHER" id="PTHR11803:SF39">
    <property type="entry name" value="2-IMINOBUTANOATE_2-IMINOPROPANOATE DEAMINASE"/>
    <property type="match status" value="1"/>
</dbReference>
<evidence type="ECO:0000313" key="3">
    <source>
        <dbReference type="Proteomes" id="UP000503183"/>
    </source>
</evidence>
<dbReference type="PANTHER" id="PTHR11803">
    <property type="entry name" value="2-IMINOBUTANOATE/2-IMINOPROPANOATE DEAMINASE RIDA"/>
    <property type="match status" value="1"/>
</dbReference>
<dbReference type="EMBL" id="CP048747">
    <property type="protein sequence ID" value="QIQ41956.1"/>
    <property type="molecule type" value="Genomic_DNA"/>
</dbReference>
<dbReference type="SUPFAM" id="SSF55298">
    <property type="entry name" value="YjgF-like"/>
    <property type="match status" value="1"/>
</dbReference>
<reference evidence="2 3" key="1">
    <citation type="submission" date="2020-04" db="EMBL/GenBank/DDBJ databases">
        <title>Parallel evolution in the integration of a co-obligate aphid symbiosis.</title>
        <authorList>
            <person name="Monnin D."/>
            <person name="Jackson R."/>
            <person name="Kiers E.T."/>
            <person name="Bunker M."/>
            <person name="Ellers J."/>
            <person name="Henry L.M."/>
        </authorList>
    </citation>
    <scope>NUCLEOTIDE SEQUENCE [LARGE SCALE GENOMIC DNA]</scope>
    <source>
        <strain evidence="2">MCAR-56B</strain>
    </source>
</reference>
<proteinExistence type="inferred from homology"/>
<dbReference type="GO" id="GO:0019239">
    <property type="term" value="F:deaminase activity"/>
    <property type="evidence" value="ECO:0007669"/>
    <property type="project" value="TreeGrafter"/>
</dbReference>
<dbReference type="InterPro" id="IPR006056">
    <property type="entry name" value="RidA"/>
</dbReference>
<protein>
    <recommendedName>
        <fullName evidence="4">2-iminobutanoate/2-iminopropanoate deaminase</fullName>
    </recommendedName>
</protein>
<evidence type="ECO:0008006" key="4">
    <source>
        <dbReference type="Google" id="ProtNLM"/>
    </source>
</evidence>
<gene>
    <name evidence="2" type="ORF">G4A98_01855</name>
</gene>
<dbReference type="AlphaFoldDB" id="A0A6G9JTC5"/>
<name>A0A6G9JTC5_9GAMM</name>
<evidence type="ECO:0000256" key="1">
    <source>
        <dbReference type="ARBA" id="ARBA00010552"/>
    </source>
</evidence>
<accession>A0A6G9JTC5</accession>
<dbReference type="InterPro" id="IPR035959">
    <property type="entry name" value="RutC-like_sf"/>
</dbReference>
<evidence type="ECO:0000313" key="2">
    <source>
        <dbReference type="EMBL" id="QIQ41956.1"/>
    </source>
</evidence>
<comment type="similarity">
    <text evidence="1">Belongs to the RutC family.</text>
</comment>
<dbReference type="CDD" id="cd00448">
    <property type="entry name" value="YjgF_YER057c_UK114_family"/>
    <property type="match status" value="1"/>
</dbReference>
<dbReference type="Proteomes" id="UP000503183">
    <property type="component" value="Chromosome"/>
</dbReference>
<dbReference type="Gene3D" id="3.30.1330.40">
    <property type="entry name" value="RutC-like"/>
    <property type="match status" value="1"/>
</dbReference>
<dbReference type="NCBIfam" id="TIGR00004">
    <property type="entry name" value="Rid family detoxifying hydrolase"/>
    <property type="match status" value="1"/>
</dbReference>
<organism evidence="2 3">
    <name type="scientific">Buchnera aphidicola</name>
    <name type="common">Microlophium carnosum</name>
    <dbReference type="NCBI Taxonomy" id="2708354"/>
    <lineage>
        <taxon>Bacteria</taxon>
        <taxon>Pseudomonadati</taxon>
        <taxon>Pseudomonadota</taxon>
        <taxon>Gammaproteobacteria</taxon>
        <taxon>Enterobacterales</taxon>
        <taxon>Erwiniaceae</taxon>
        <taxon>Buchnera</taxon>
    </lineage>
</organism>
<dbReference type="Pfam" id="PF01042">
    <property type="entry name" value="Ribonuc_L-PSP"/>
    <property type="match status" value="1"/>
</dbReference>
<dbReference type="FunFam" id="3.30.1330.40:FF:000001">
    <property type="entry name" value="L-PSP family endoribonuclease"/>
    <property type="match status" value="1"/>
</dbReference>
<sequence length="134" mass="15057">MNHIINTTRAPKPIGPYSQAIQIDNFIILSGQIPIDITSNHIPDNIAEQTYIVLQNIKSILVDAGFHVQNIIKTTIFTTHLKKIDIINEIYKQFFIDNKSGFPARSCVEVQALPKNVKIEIEAIASKKLSCEDN</sequence>